<dbReference type="AlphaFoldDB" id="A0A1X1QZ86"/>
<gene>
    <name evidence="1" type="ORF">AWC04_19585</name>
</gene>
<proteinExistence type="predicted"/>
<evidence type="ECO:0000313" key="1">
    <source>
        <dbReference type="EMBL" id="ORU96771.1"/>
    </source>
</evidence>
<sequence length="182" mass="18180">MLLDLAAADPAAVLRSAELVPTEEVRQLQPAAGAAYALMASVAEAGEDPAADNLMAAALRDGLLAGQQGEALKRVLLALATAHGEALRLPTSRADVAGLILRARAEQFAYALGLNAGTLGEAELVRAIRGGCAALLGSAAEFARAQLAAGATADDAGAEPAEVAELEAEQLELTAGSGEVAA</sequence>
<dbReference type="Proteomes" id="UP000193484">
    <property type="component" value="Unassembled WGS sequence"/>
</dbReference>
<evidence type="ECO:0000313" key="2">
    <source>
        <dbReference type="Proteomes" id="UP000193484"/>
    </source>
</evidence>
<comment type="caution">
    <text evidence="1">The sequence shown here is derived from an EMBL/GenBank/DDBJ whole genome shotgun (WGS) entry which is preliminary data.</text>
</comment>
<organism evidence="1 2">
    <name type="scientific">Mycolicibacterium fallax</name>
    <name type="common">Mycobacterium fallax</name>
    <dbReference type="NCBI Taxonomy" id="1793"/>
    <lineage>
        <taxon>Bacteria</taxon>
        <taxon>Bacillati</taxon>
        <taxon>Actinomycetota</taxon>
        <taxon>Actinomycetes</taxon>
        <taxon>Mycobacteriales</taxon>
        <taxon>Mycobacteriaceae</taxon>
        <taxon>Mycolicibacterium</taxon>
    </lineage>
</organism>
<protein>
    <submittedName>
        <fullName evidence="1">Uncharacterized protein</fullName>
    </submittedName>
</protein>
<dbReference type="STRING" id="1793.AWC04_19585"/>
<accession>A0A1X1QZ86</accession>
<dbReference type="EMBL" id="LQOJ01000073">
    <property type="protein sequence ID" value="ORU96771.1"/>
    <property type="molecule type" value="Genomic_DNA"/>
</dbReference>
<keyword evidence="2" id="KW-1185">Reference proteome</keyword>
<name>A0A1X1QZ86_MYCFA</name>
<reference evidence="1 2" key="1">
    <citation type="submission" date="2016-01" db="EMBL/GenBank/DDBJ databases">
        <title>The new phylogeny of the genus Mycobacterium.</title>
        <authorList>
            <person name="Tarcisio F."/>
            <person name="Conor M."/>
            <person name="Antonella G."/>
            <person name="Elisabetta G."/>
            <person name="Giulia F.S."/>
            <person name="Sara T."/>
            <person name="Anna F."/>
            <person name="Clotilde B."/>
            <person name="Roberto B."/>
            <person name="Veronica D.S."/>
            <person name="Fabio R."/>
            <person name="Monica P."/>
            <person name="Olivier J."/>
            <person name="Enrico T."/>
            <person name="Nicola S."/>
        </authorList>
    </citation>
    <scope>NUCLEOTIDE SEQUENCE [LARGE SCALE GENOMIC DNA]</scope>
    <source>
        <strain evidence="1 2">DSM 44179</strain>
    </source>
</reference>